<dbReference type="RefSeq" id="WP_263334516.1">
    <property type="nucleotide sequence ID" value="NZ_JAGSYH010000002.1"/>
</dbReference>
<evidence type="ECO:0008006" key="3">
    <source>
        <dbReference type="Google" id="ProtNLM"/>
    </source>
</evidence>
<evidence type="ECO:0000313" key="1">
    <source>
        <dbReference type="EMBL" id="MFC5861066.1"/>
    </source>
</evidence>
<comment type="caution">
    <text evidence="1">The sequence shown here is derived from an EMBL/GenBank/DDBJ whole genome shotgun (WGS) entry which is preliminary data.</text>
</comment>
<evidence type="ECO:0000313" key="2">
    <source>
        <dbReference type="Proteomes" id="UP001596091"/>
    </source>
</evidence>
<accession>A0ABW1E9X6</accession>
<gene>
    <name evidence="1" type="ORF">ACFPT7_02040</name>
</gene>
<keyword evidence="2" id="KW-1185">Reference proteome</keyword>
<organism evidence="1 2">
    <name type="scientific">Acidicapsa dinghuensis</name>
    <dbReference type="NCBI Taxonomy" id="2218256"/>
    <lineage>
        <taxon>Bacteria</taxon>
        <taxon>Pseudomonadati</taxon>
        <taxon>Acidobacteriota</taxon>
        <taxon>Terriglobia</taxon>
        <taxon>Terriglobales</taxon>
        <taxon>Acidobacteriaceae</taxon>
        <taxon>Acidicapsa</taxon>
    </lineage>
</organism>
<reference evidence="2" key="1">
    <citation type="journal article" date="2019" name="Int. J. Syst. Evol. Microbiol.">
        <title>The Global Catalogue of Microorganisms (GCM) 10K type strain sequencing project: providing services to taxonomists for standard genome sequencing and annotation.</title>
        <authorList>
            <consortium name="The Broad Institute Genomics Platform"/>
            <consortium name="The Broad Institute Genome Sequencing Center for Infectious Disease"/>
            <person name="Wu L."/>
            <person name="Ma J."/>
        </authorList>
    </citation>
    <scope>NUCLEOTIDE SEQUENCE [LARGE SCALE GENOMIC DNA]</scope>
    <source>
        <strain evidence="2">JCM 4087</strain>
    </source>
</reference>
<proteinExistence type="predicted"/>
<protein>
    <recommendedName>
        <fullName evidence="3">Helix-turn-helix domain-containing protein</fullName>
    </recommendedName>
</protein>
<dbReference type="EMBL" id="JBHSPH010000001">
    <property type="protein sequence ID" value="MFC5861066.1"/>
    <property type="molecule type" value="Genomic_DNA"/>
</dbReference>
<sequence length="294" mass="31790">MPDALMDFDENEPAPVFADRARLDLASDDVPPAGTACVPCRSMGHWCAAKCYRGSDEPICRACANGVDCDVVRAKLRGIEKDLMEELGPVRPDHPVAPVRRIPIDPAHRVVKEAAPVRRLPYEPMPGAVSTPKAKPRIERHGQNVLSKASPTTPDEFTEECVKQPTFLTDEQLEAIRIAPASETTAALARRLGINEPACWYQRDKFRQQRAAVKAGYLTPKAASKPSKSATKLPKAAQAPVALTAAPAPRPAPTPEDAQCIEIAVRFTPLGVDAWWSTLSLAAKAKIVAANLVI</sequence>
<name>A0ABW1E9X6_9BACT</name>
<dbReference type="Proteomes" id="UP001596091">
    <property type="component" value="Unassembled WGS sequence"/>
</dbReference>